<dbReference type="Gene3D" id="3.40.50.12500">
    <property type="match status" value="1"/>
</dbReference>
<comment type="subunit">
    <text evidence="1">Homodimer.</text>
</comment>
<reference evidence="2 3" key="1">
    <citation type="submission" date="2019-06" db="EMBL/GenBank/DDBJ databases">
        <title>Sequencing the genomes of 1000 actinobacteria strains.</title>
        <authorList>
            <person name="Klenk H.-P."/>
        </authorList>
    </citation>
    <scope>NUCLEOTIDE SEQUENCE [LARGE SCALE GENOMIC DNA]</scope>
    <source>
        <strain evidence="2 3">DSM 17305</strain>
    </source>
</reference>
<comment type="catalytic activity">
    <reaction evidence="1">
        <text>maleate = fumarate</text>
        <dbReference type="Rhea" id="RHEA:13169"/>
        <dbReference type="ChEBI" id="CHEBI:29806"/>
        <dbReference type="ChEBI" id="CHEBI:30780"/>
        <dbReference type="EC" id="5.2.1.1"/>
    </reaction>
</comment>
<feature type="modified residue" description="S-(2-succinyl)cysteine" evidence="1">
    <location>
        <position position="74"/>
    </location>
</feature>
<dbReference type="Pfam" id="PF17645">
    <property type="entry name" value="Amdase"/>
    <property type="match status" value="1"/>
</dbReference>
<comment type="function">
    <text evidence="1">Catalyzes cis-trans isomerization of the C2-C3 double bond in maleate to yield fumarate.</text>
</comment>
<feature type="binding site" evidence="1">
    <location>
        <begin position="74"/>
        <end position="76"/>
    </location>
    <ligand>
        <name>substrate</name>
    </ligand>
</feature>
<evidence type="ECO:0000256" key="1">
    <source>
        <dbReference type="HAMAP-Rule" id="MF_00943"/>
    </source>
</evidence>
<dbReference type="GO" id="GO:0050076">
    <property type="term" value="F:maleate isomerase activity"/>
    <property type="evidence" value="ECO:0007669"/>
    <property type="project" value="UniProtKB-UniRule"/>
</dbReference>
<dbReference type="RefSeq" id="WP_185759049.1">
    <property type="nucleotide sequence ID" value="NZ_BAAAKA010000023.1"/>
</dbReference>
<accession>A0A542EMN6</accession>
<feature type="binding site" evidence="1">
    <location>
        <position position="131"/>
    </location>
    <ligand>
        <name>substrate</name>
    </ligand>
</feature>
<dbReference type="PIRSF" id="PIRSF015736">
    <property type="entry name" value="MI"/>
    <property type="match status" value="1"/>
</dbReference>
<proteinExistence type="inferred from homology"/>
<comment type="miscellaneous">
    <text evidence="1">Reaction is initiated by nucleophilic attack of cysteine at the double bond, yielding a covalent succinylcysteine-like intermediate.</text>
</comment>
<dbReference type="AlphaFoldDB" id="A0A542EMN6"/>
<organism evidence="2 3">
    <name type="scientific">Kribbella jejuensis</name>
    <dbReference type="NCBI Taxonomy" id="236068"/>
    <lineage>
        <taxon>Bacteria</taxon>
        <taxon>Bacillati</taxon>
        <taxon>Actinomycetota</taxon>
        <taxon>Actinomycetes</taxon>
        <taxon>Propionibacteriales</taxon>
        <taxon>Kribbellaceae</taxon>
        <taxon>Kribbella</taxon>
    </lineage>
</organism>
<dbReference type="PANTHER" id="PTHR40267">
    <property type="entry name" value="BLR3294 PROTEIN"/>
    <property type="match status" value="1"/>
</dbReference>
<feature type="binding site" evidence="1">
    <location>
        <begin position="193"/>
        <end position="194"/>
    </location>
    <ligand>
        <name>substrate</name>
    </ligand>
</feature>
<feature type="binding site" evidence="1">
    <location>
        <position position="16"/>
    </location>
    <ligand>
        <name>substrate</name>
    </ligand>
</feature>
<keyword evidence="3" id="KW-1185">Reference proteome</keyword>
<dbReference type="Proteomes" id="UP000316298">
    <property type="component" value="Unassembled WGS sequence"/>
</dbReference>
<protein>
    <recommendedName>
        <fullName evidence="1">Maleate isomerase</fullName>
        <ecNumber evidence="1">5.2.1.1</ecNumber>
    </recommendedName>
    <alternativeName>
        <fullName evidence="1">Maleate cis-trans isomerase</fullName>
    </alternativeName>
</protein>
<gene>
    <name evidence="1" type="primary">maiA</name>
    <name evidence="2" type="ORF">FB475_0714</name>
</gene>
<keyword evidence="1 2" id="KW-0413">Isomerase</keyword>
<dbReference type="EC" id="5.2.1.1" evidence="1"/>
<dbReference type="EMBL" id="VFMM01000001">
    <property type="protein sequence ID" value="TQJ16610.1"/>
    <property type="molecule type" value="Genomic_DNA"/>
</dbReference>
<dbReference type="PANTHER" id="PTHR40267:SF1">
    <property type="entry name" value="BLR3294 PROTEIN"/>
    <property type="match status" value="1"/>
</dbReference>
<comment type="similarity">
    <text evidence="1">Belongs to the maleate isomerase family.</text>
</comment>
<feature type="active site" description="Proton donor" evidence="1">
    <location>
        <position position="192"/>
    </location>
</feature>
<feature type="active site" description="Nucleophile" evidence="1">
    <location>
        <position position="74"/>
    </location>
</feature>
<dbReference type="InterPro" id="IPR028615">
    <property type="entry name" value="Maleate_isomerase"/>
</dbReference>
<evidence type="ECO:0000313" key="3">
    <source>
        <dbReference type="Proteomes" id="UP000316298"/>
    </source>
</evidence>
<dbReference type="HAMAP" id="MF_00943">
    <property type="entry name" value="Maleate_isomerase"/>
    <property type="match status" value="1"/>
</dbReference>
<name>A0A542EMN6_9ACTN</name>
<feature type="binding site" evidence="1">
    <location>
        <position position="161"/>
    </location>
    <ligand>
        <name>substrate</name>
    </ligand>
</feature>
<dbReference type="InterPro" id="IPR053714">
    <property type="entry name" value="Iso_Racemase_Enz_sf"/>
</dbReference>
<comment type="caution">
    <text evidence="2">The sequence shown here is derived from an EMBL/GenBank/DDBJ whole genome shotgun (WGS) entry which is preliminary data.</text>
</comment>
<dbReference type="InterPro" id="IPR026286">
    <property type="entry name" value="MaiA/AMDase"/>
</dbReference>
<sequence length="249" mass="26221">MNTSTARVGLVVPSSNVTVETELPALLGQGFSFHSSRMRMATVSPAQLAAMNAQRERCVLELGDARPDVILYACLVALMAAGPGEHQRVEGLIAEQLATGGSESKVRSSAGALVEALHAIPARRVALVTPYLRPLAEKVVTYLEAEGFEIVDWRALEVEDNHAVGCIPGEQVMAAARSLDLSNADALVLSACVQMPSLPLIDDAEREFGVPVISAATAGAYSILKALDLPLTIAGAGSLLRRGQLVKEL</sequence>
<evidence type="ECO:0000313" key="2">
    <source>
        <dbReference type="EMBL" id="TQJ16610.1"/>
    </source>
</evidence>